<evidence type="ECO:0000313" key="18">
    <source>
        <dbReference type="Proteomes" id="UP000049023"/>
    </source>
</evidence>
<dbReference type="EMBL" id="CNFU01000307">
    <property type="protein sequence ID" value="CKR59080.1"/>
    <property type="molecule type" value="Genomic_DNA"/>
</dbReference>
<dbReference type="Proteomes" id="UP000049023">
    <property type="component" value="Unassembled WGS sequence"/>
</dbReference>
<evidence type="ECO:0000313" key="15">
    <source>
        <dbReference type="Proteomes" id="UP000044938"/>
    </source>
</evidence>
<dbReference type="Proteomes" id="UP000189452">
    <property type="component" value="Chromosome"/>
</dbReference>
<evidence type="ECO:0000313" key="7">
    <source>
        <dbReference type="EMBL" id="COV06281.1"/>
    </source>
</evidence>
<dbReference type="Proteomes" id="UP000039021">
    <property type="component" value="Unassembled WGS sequence"/>
</dbReference>
<reference evidence="12 13" key="1">
    <citation type="submission" date="2015-03" db="EMBL/GenBank/DDBJ databases">
        <authorList>
            <consortium name="Pathogen Informatics"/>
        </authorList>
    </citation>
    <scope>NUCLEOTIDE SEQUENCE [LARGE SCALE GENOMIC DNA]</scope>
    <source>
        <strain evidence="4 20">Bir 185</strain>
        <strain evidence="3 18">Bir 187</strain>
        <strain evidence="2 16">C09601061</strain>
        <strain evidence="6 14">D00501624</strain>
        <strain evidence="1 17">H09601792</strain>
        <strain evidence="12">K00500041</strain>
        <strain evidence="8 15">M09401471</strain>
        <strain evidence="13">N09902308</strain>
    </source>
</reference>
<accession>A0A0E8U3K2</accession>
<dbReference type="EMBL" id="CGCX01000001">
    <property type="protein sequence ID" value="CFR64181.1"/>
    <property type="molecule type" value="Genomic_DNA"/>
</dbReference>
<evidence type="ECO:0000313" key="17">
    <source>
        <dbReference type="Proteomes" id="UP000046947"/>
    </source>
</evidence>
<evidence type="ECO:0000313" key="4">
    <source>
        <dbReference type="EMBL" id="CKS04446.1"/>
    </source>
</evidence>
<dbReference type="Proteomes" id="UP000038802">
    <property type="component" value="Unassembled WGS sequence"/>
</dbReference>
<dbReference type="EMBL" id="CSAJ01000100">
    <property type="protein sequence ID" value="COV87906.1"/>
    <property type="molecule type" value="Genomic_DNA"/>
</dbReference>
<name>A0A0E8U3K2_MYCTX</name>
<dbReference type="EMBL" id="CNFT01000625">
    <property type="protein sequence ID" value="CKS04446.1"/>
    <property type="molecule type" value="Genomic_DNA"/>
</dbReference>
<proteinExistence type="predicted"/>
<dbReference type="EMBL" id="LWDQ01000001">
    <property type="protein sequence ID" value="OMH61843.1"/>
    <property type="molecule type" value="Genomic_DNA"/>
</dbReference>
<dbReference type="Proteomes" id="UP000039217">
    <property type="component" value="Unassembled WGS sequence"/>
</dbReference>
<evidence type="ECO:0000313" key="5">
    <source>
        <dbReference type="EMBL" id="CLV64379.1"/>
    </source>
</evidence>
<reference evidence="11 22" key="6">
    <citation type="submission" date="2018-08" db="EMBL/GenBank/DDBJ databases">
        <authorList>
            <person name="Fokvardsen B D."/>
            <person name="Norman A."/>
        </authorList>
    </citation>
    <scope>NUCLEOTIDE SEQUENCE [LARGE SCALE GENOMIC DNA]</scope>
    <source>
        <strain evidence="11 22">DKC2</strain>
    </source>
</reference>
<dbReference type="STRING" id="1806.RN08_4261"/>
<dbReference type="EMBL" id="LR027516">
    <property type="protein sequence ID" value="VCU52188.1"/>
    <property type="molecule type" value="Genomic_DNA"/>
</dbReference>
<gene>
    <name evidence="10" type="ORF">A4S10_04043</name>
    <name evidence="11" type="ORF">DKC2_4109</name>
    <name evidence="2" type="ORF">ERS007657_00003</name>
    <name evidence="6" type="ORF">ERS007661_00402</name>
    <name evidence="1" type="ORF">ERS007688_04495</name>
    <name evidence="7" type="ORF">ERS007703_00417</name>
    <name evidence="8" type="ORF">ERS007720_01104</name>
    <name evidence="9" type="ORF">ERS007739_03259</name>
    <name evidence="4" type="ORF">ERS027659_02560</name>
    <name evidence="3" type="ORF">ERS027661_01701</name>
    <name evidence="5" type="ORF">ERS094118_00784</name>
</gene>
<evidence type="ECO:0000313" key="19">
    <source>
        <dbReference type="Proteomes" id="UP000050139"/>
    </source>
</evidence>
<dbReference type="AlphaFoldDB" id="A0A0E8U3K2"/>
<evidence type="ECO:0000313" key="11">
    <source>
        <dbReference type="EMBL" id="VCU52188.1"/>
    </source>
</evidence>
<reference evidence="10 21" key="5">
    <citation type="submission" date="2017-02" db="EMBL/GenBank/DDBJ databases">
        <title>Protein polymorphisms may explain contrasting epidemiological fitness of two variants of a multidrug-resistant Mycobacterium tuberculosis strain.</title>
        <authorList>
            <person name="Bigi M.M."/>
            <person name="Lopez B."/>
            <person name="Blanco F.C."/>
            <person name="Sasiain M.C."/>
            <person name="De La Barrera S."/>
            <person name="Ritacco V."/>
            <person name="Bigi F."/>
            <person name="Soria M.A."/>
        </authorList>
    </citation>
    <scope>NUCLEOTIDE SEQUENCE [LARGE SCALE GENOMIC DNA]</scope>
    <source>
        <strain evidence="10 21">6548</strain>
    </source>
</reference>
<evidence type="ECO:0000313" key="12">
    <source>
        <dbReference type="Proteomes" id="UP000038802"/>
    </source>
</evidence>
<protein>
    <submittedName>
        <fullName evidence="7">Uncharacterized protein</fullName>
    </submittedName>
</protein>
<dbReference type="Proteomes" id="UP000050164">
    <property type="component" value="Unassembled WGS sequence"/>
</dbReference>
<evidence type="ECO:0000313" key="3">
    <source>
        <dbReference type="EMBL" id="CKR59080.1"/>
    </source>
</evidence>
<dbReference type="EMBL" id="CSAE01000025">
    <property type="protein sequence ID" value="COV06281.1"/>
    <property type="molecule type" value="Genomic_DNA"/>
</dbReference>
<dbReference type="PATRIC" id="fig|1773.206.peg.236"/>
<evidence type="ECO:0000313" key="13">
    <source>
        <dbReference type="Proteomes" id="UP000039021"/>
    </source>
</evidence>
<evidence type="ECO:0000313" key="2">
    <source>
        <dbReference type="EMBL" id="CFR64181.1"/>
    </source>
</evidence>
<dbReference type="Proteomes" id="UP000050139">
    <property type="component" value="Unassembled WGS sequence"/>
</dbReference>
<evidence type="ECO:0000313" key="21">
    <source>
        <dbReference type="Proteomes" id="UP000189452"/>
    </source>
</evidence>
<evidence type="ECO:0000313" key="16">
    <source>
        <dbReference type="Proteomes" id="UP000046680"/>
    </source>
</evidence>
<evidence type="ECO:0000313" key="20">
    <source>
        <dbReference type="Proteomes" id="UP000050164"/>
    </source>
</evidence>
<dbReference type="EMBL" id="CQQC01000077">
    <property type="protein sequence ID" value="CNU27860.1"/>
    <property type="molecule type" value="Genomic_DNA"/>
</dbReference>
<dbReference type="Proteomes" id="UP000300237">
    <property type="component" value="Chromosome"/>
</dbReference>
<evidence type="ECO:0000313" key="22">
    <source>
        <dbReference type="Proteomes" id="UP000300237"/>
    </source>
</evidence>
<evidence type="ECO:0000313" key="9">
    <source>
        <dbReference type="EMBL" id="COY97208.1"/>
    </source>
</evidence>
<organism evidence="7 12">
    <name type="scientific">Mycobacterium tuberculosis</name>
    <dbReference type="NCBI Taxonomy" id="1773"/>
    <lineage>
        <taxon>Bacteria</taxon>
        <taxon>Bacillati</taxon>
        <taxon>Actinomycetota</taxon>
        <taxon>Actinomycetes</taxon>
        <taxon>Mycobacteriales</taxon>
        <taxon>Mycobacteriaceae</taxon>
        <taxon>Mycobacterium</taxon>
        <taxon>Mycobacterium tuberculosis complex</taxon>
    </lineage>
</organism>
<reference evidence="10 21" key="4">
    <citation type="submission" date="2016-04" db="EMBL/GenBank/DDBJ databases">
        <authorList>
            <person name="Bigi M."/>
            <person name="Bigi F."/>
            <person name="Soria M.A."/>
        </authorList>
    </citation>
    <scope>NUCLEOTIDE SEQUENCE [LARGE SCALE GENOMIC DNA]</scope>
    <source>
        <strain evidence="10 21">6548</strain>
    </source>
</reference>
<evidence type="ECO:0000313" key="10">
    <source>
        <dbReference type="EMBL" id="OMH61843.1"/>
    </source>
</evidence>
<dbReference type="EMBL" id="CFOH01001384">
    <property type="protein sequence ID" value="CFE84249.1"/>
    <property type="molecule type" value="Genomic_DNA"/>
</dbReference>
<sequence length="46" mass="5533">MRTNPVPRSRMGRIAWSWFRHPVKSHEFPAKNERPITTEELLRFAV</sequence>
<evidence type="ECO:0000313" key="8">
    <source>
        <dbReference type="EMBL" id="COV87906.1"/>
    </source>
</evidence>
<dbReference type="EMBL" id="CSBK01001654">
    <property type="protein sequence ID" value="COY97208.1"/>
    <property type="molecule type" value="Genomic_DNA"/>
</dbReference>
<dbReference type="EMBL" id="COPH01000004">
    <property type="protein sequence ID" value="CLV64379.1"/>
    <property type="molecule type" value="Genomic_DNA"/>
</dbReference>
<evidence type="ECO:0000313" key="6">
    <source>
        <dbReference type="EMBL" id="CNU27860.1"/>
    </source>
</evidence>
<dbReference type="Proteomes" id="UP000046947">
    <property type="component" value="Unassembled WGS sequence"/>
</dbReference>
<dbReference type="Proteomes" id="UP000046680">
    <property type="component" value="Unassembled WGS sequence"/>
</dbReference>
<evidence type="ECO:0000313" key="14">
    <source>
        <dbReference type="Proteomes" id="UP000039217"/>
    </source>
</evidence>
<reference evidence="7" key="2">
    <citation type="submission" date="2015-03" db="EMBL/GenBank/DDBJ databases">
        <authorList>
            <person name="Murphy D."/>
        </authorList>
    </citation>
    <scope>NUCLEOTIDE SEQUENCE [LARGE SCALE GENOMIC DNA]</scope>
    <source>
        <strain evidence="7">K00500041</strain>
    </source>
</reference>
<evidence type="ECO:0000313" key="1">
    <source>
        <dbReference type="EMBL" id="CFE84249.1"/>
    </source>
</evidence>
<dbReference type="Proteomes" id="UP000044938">
    <property type="component" value="Unassembled WGS sequence"/>
</dbReference>
<reference evidence="5 19" key="3">
    <citation type="submission" date="2015-03" db="EMBL/GenBank/DDBJ databases">
        <authorList>
            <consortium name="Pathogen Informatics"/>
            <person name="Murphy D."/>
        </authorList>
    </citation>
    <scope>NUCLEOTIDE SEQUENCE [LARGE SCALE GENOMIC DNA]</scope>
    <source>
        <strain evidence="5 19">0268S</strain>
        <strain evidence="9">N09902308</strain>
    </source>
</reference>